<comment type="caution">
    <text evidence="1">The sequence shown here is derived from an EMBL/GenBank/DDBJ whole genome shotgun (WGS) entry which is preliminary data.</text>
</comment>
<accession>A0ABT7Y5V5</accession>
<evidence type="ECO:0008006" key="3">
    <source>
        <dbReference type="Google" id="ProtNLM"/>
    </source>
</evidence>
<keyword evidence="2" id="KW-1185">Reference proteome</keyword>
<dbReference type="Proteomes" id="UP001169719">
    <property type="component" value="Unassembled WGS sequence"/>
</dbReference>
<dbReference type="InterPro" id="IPR009045">
    <property type="entry name" value="Zn_M74/Hedgehog-like"/>
</dbReference>
<proteinExistence type="predicted"/>
<sequence length="175" mass="20223">MNNQLIQWYQHRHKNYSHENQPSLESQIYLNQLNSDILAPVEKRFGSITITYGFTSNTLLNYIRKHSPGDMCPKIDQHTSMEMNARGNRVCERDGAACDFYVAGYEDKMDIIAKFIVSHLKFDRLYFYGKTRPIHISVGPDNRRYALLRNTRSDGLRVNGKSAIGDATRKLFDSV</sequence>
<dbReference type="RefSeq" id="WP_289963495.1">
    <property type="nucleotide sequence ID" value="NZ_JAUEOZ010000002.1"/>
</dbReference>
<organism evidence="1 2">
    <name type="scientific">Vibrio agarivorans</name>
    <dbReference type="NCBI Taxonomy" id="153622"/>
    <lineage>
        <taxon>Bacteria</taxon>
        <taxon>Pseudomonadati</taxon>
        <taxon>Pseudomonadota</taxon>
        <taxon>Gammaproteobacteria</taxon>
        <taxon>Vibrionales</taxon>
        <taxon>Vibrionaceae</taxon>
        <taxon>Vibrio</taxon>
    </lineage>
</organism>
<dbReference type="SUPFAM" id="SSF55166">
    <property type="entry name" value="Hedgehog/DD-peptidase"/>
    <property type="match status" value="1"/>
</dbReference>
<evidence type="ECO:0000313" key="1">
    <source>
        <dbReference type="EMBL" id="MDN2483432.1"/>
    </source>
</evidence>
<dbReference type="EMBL" id="JAUEOZ010000002">
    <property type="protein sequence ID" value="MDN2483432.1"/>
    <property type="molecule type" value="Genomic_DNA"/>
</dbReference>
<name>A0ABT7Y5V5_9VIBR</name>
<protein>
    <recommendedName>
        <fullName evidence="3">Peptidase M15</fullName>
    </recommendedName>
</protein>
<gene>
    <name evidence="1" type="ORF">QWJ08_18975</name>
</gene>
<evidence type="ECO:0000313" key="2">
    <source>
        <dbReference type="Proteomes" id="UP001169719"/>
    </source>
</evidence>
<reference evidence="1" key="1">
    <citation type="submission" date="2024-05" db="EMBL/GenBank/DDBJ databases">
        <title>Genome Sequences of Four Agar- Degrading Marine Bacteria.</title>
        <authorList>
            <person name="Phillips E.K."/>
            <person name="Shaffer J.C."/>
            <person name="Henson M.W."/>
            <person name="Temperton B."/>
            <person name="Thrash C.J."/>
            <person name="Martin M.O."/>
        </authorList>
    </citation>
    <scope>NUCLEOTIDE SEQUENCE</scope>
    <source>
        <strain evidence="1">EKP203</strain>
    </source>
</reference>